<evidence type="ECO:0000313" key="1">
    <source>
        <dbReference type="EMBL" id="NIA72283.1"/>
    </source>
</evidence>
<dbReference type="AlphaFoldDB" id="A0A967KBQ0"/>
<keyword evidence="2" id="KW-1185">Reference proteome</keyword>
<accession>A0A967KBQ0</accession>
<evidence type="ECO:0000313" key="2">
    <source>
        <dbReference type="Proteomes" id="UP000761264"/>
    </source>
</evidence>
<comment type="caution">
    <text evidence="1">The sequence shown here is derived from an EMBL/GenBank/DDBJ whole genome shotgun (WGS) entry which is preliminary data.</text>
</comment>
<dbReference type="EMBL" id="JAAQPH010000038">
    <property type="protein sequence ID" value="NIA72283.1"/>
    <property type="molecule type" value="Genomic_DNA"/>
</dbReference>
<sequence>MTLFIGQKIERAWWFRNEMERFLGERNATAAVQKAAKEEGASIGPVKVETLPAGDPRLSDPPPQWRDAPCLLVSARVTAIASPLVKESFVANLDRRDLDRLRQVTRVMHHQARPDEPRLSNTDADAMIDEFGPKVGERMLREAVDMRVLN</sequence>
<gene>
    <name evidence="1" type="ORF">HBA54_27190</name>
</gene>
<proteinExistence type="predicted"/>
<organism evidence="1 2">
    <name type="scientific">Pelagibius litoralis</name>
    <dbReference type="NCBI Taxonomy" id="374515"/>
    <lineage>
        <taxon>Bacteria</taxon>
        <taxon>Pseudomonadati</taxon>
        <taxon>Pseudomonadota</taxon>
        <taxon>Alphaproteobacteria</taxon>
        <taxon>Rhodospirillales</taxon>
        <taxon>Rhodovibrionaceae</taxon>
        <taxon>Pelagibius</taxon>
    </lineage>
</organism>
<name>A0A967KBQ0_9PROT</name>
<dbReference type="RefSeq" id="WP_167231385.1">
    <property type="nucleotide sequence ID" value="NZ_JAAQPH010000038.1"/>
</dbReference>
<protein>
    <submittedName>
        <fullName evidence="1">Uncharacterized protein</fullName>
    </submittedName>
</protein>
<reference evidence="1" key="1">
    <citation type="submission" date="2020-03" db="EMBL/GenBank/DDBJ databases">
        <title>Genome of Pelagibius litoralis DSM 21314T.</title>
        <authorList>
            <person name="Wang G."/>
        </authorList>
    </citation>
    <scope>NUCLEOTIDE SEQUENCE</scope>
    <source>
        <strain evidence="1">DSM 21314</strain>
    </source>
</reference>
<dbReference type="Proteomes" id="UP000761264">
    <property type="component" value="Unassembled WGS sequence"/>
</dbReference>